<dbReference type="Pfam" id="PF05227">
    <property type="entry name" value="CHASE3"/>
    <property type="match status" value="1"/>
</dbReference>
<evidence type="ECO:0000256" key="1">
    <source>
        <dbReference type="ARBA" id="ARBA00023224"/>
    </source>
</evidence>
<proteinExistence type="predicted"/>
<dbReference type="GO" id="GO:0007165">
    <property type="term" value="P:signal transduction"/>
    <property type="evidence" value="ECO:0007669"/>
    <property type="project" value="UniProtKB-KW"/>
</dbReference>
<keyword evidence="4" id="KW-1133">Transmembrane helix</keyword>
<dbReference type="PROSITE" id="PS50111">
    <property type="entry name" value="CHEMOTAXIS_TRANSDUC_2"/>
    <property type="match status" value="1"/>
</dbReference>
<dbReference type="InterPro" id="IPR004089">
    <property type="entry name" value="MCPsignal_dom"/>
</dbReference>
<evidence type="ECO:0000313" key="7">
    <source>
        <dbReference type="Proteomes" id="UP000183940"/>
    </source>
</evidence>
<keyword evidence="7" id="KW-1185">Reference proteome</keyword>
<protein>
    <recommendedName>
        <fullName evidence="5">Methyl-accepting transducer domain-containing protein</fullName>
    </recommendedName>
</protein>
<reference evidence="6" key="1">
    <citation type="submission" date="2016-10" db="EMBL/GenBank/DDBJ databases">
        <title>CRISPR-Cas defence system in Roseofilum reptotaenium: evidence of a bacteriophage-cyanobacterium arms race in the coral black band disease.</title>
        <authorList>
            <person name="Buerger P."/>
            <person name="Wood-Charlson E.M."/>
            <person name="Weynberg K.D."/>
            <person name="Willis B."/>
            <person name="Van Oppen M.J."/>
        </authorList>
    </citation>
    <scope>NUCLEOTIDE SEQUENCE [LARGE SCALE GENOMIC DNA]</scope>
    <source>
        <strain evidence="6">AO1-A</strain>
    </source>
</reference>
<keyword evidence="3" id="KW-0175">Coiled coil</keyword>
<feature type="domain" description="Methyl-accepting transducer" evidence="5">
    <location>
        <begin position="213"/>
        <end position="449"/>
    </location>
</feature>
<organism evidence="6 7">
    <name type="scientific">Roseofilum reptotaenium AO1-A</name>
    <dbReference type="NCBI Taxonomy" id="1925591"/>
    <lineage>
        <taxon>Bacteria</taxon>
        <taxon>Bacillati</taxon>
        <taxon>Cyanobacteriota</taxon>
        <taxon>Cyanophyceae</taxon>
        <taxon>Desertifilales</taxon>
        <taxon>Desertifilaceae</taxon>
        <taxon>Roseofilum</taxon>
    </lineage>
</organism>
<dbReference type="CDD" id="cd19410">
    <property type="entry name" value="HK9-like_sensor"/>
    <property type="match status" value="1"/>
</dbReference>
<evidence type="ECO:0000256" key="3">
    <source>
        <dbReference type="SAM" id="Coils"/>
    </source>
</evidence>
<keyword evidence="4" id="KW-0812">Transmembrane</keyword>
<evidence type="ECO:0000259" key="5">
    <source>
        <dbReference type="PROSITE" id="PS50111"/>
    </source>
</evidence>
<name>A0A1L9QUG5_9CYAN</name>
<dbReference type="Proteomes" id="UP000183940">
    <property type="component" value="Unassembled WGS sequence"/>
</dbReference>
<evidence type="ECO:0000256" key="2">
    <source>
        <dbReference type="PROSITE-ProRule" id="PRU00284"/>
    </source>
</evidence>
<gene>
    <name evidence="6" type="ORF">BI308_07510</name>
</gene>
<evidence type="ECO:0000256" key="4">
    <source>
        <dbReference type="SAM" id="Phobius"/>
    </source>
</evidence>
<dbReference type="Gene3D" id="1.10.287.950">
    <property type="entry name" value="Methyl-accepting chemotaxis protein"/>
    <property type="match status" value="1"/>
</dbReference>
<dbReference type="Pfam" id="PF00015">
    <property type="entry name" value="MCPsignal"/>
    <property type="match status" value="1"/>
</dbReference>
<dbReference type="SUPFAM" id="SSF58104">
    <property type="entry name" value="Methyl-accepting chemotaxis protein (MCP) signaling domain"/>
    <property type="match status" value="1"/>
</dbReference>
<dbReference type="EMBL" id="MLAW01000009">
    <property type="protein sequence ID" value="OJJ26237.1"/>
    <property type="molecule type" value="Genomic_DNA"/>
</dbReference>
<comment type="caution">
    <text evidence="6">The sequence shown here is derived from an EMBL/GenBank/DDBJ whole genome shotgun (WGS) entry which is preliminary data.</text>
</comment>
<dbReference type="PANTHER" id="PTHR32089:SF112">
    <property type="entry name" value="LYSOZYME-LIKE PROTEIN-RELATED"/>
    <property type="match status" value="1"/>
</dbReference>
<dbReference type="SMART" id="SM00283">
    <property type="entry name" value="MA"/>
    <property type="match status" value="1"/>
</dbReference>
<dbReference type="PANTHER" id="PTHR32089">
    <property type="entry name" value="METHYL-ACCEPTING CHEMOTAXIS PROTEIN MCPB"/>
    <property type="match status" value="1"/>
</dbReference>
<dbReference type="InterPro" id="IPR007891">
    <property type="entry name" value="CHASE3"/>
</dbReference>
<dbReference type="AlphaFoldDB" id="A0A1L9QUG5"/>
<keyword evidence="1 2" id="KW-0807">Transducer</keyword>
<feature type="transmembrane region" description="Helical" evidence="4">
    <location>
        <begin position="6"/>
        <end position="28"/>
    </location>
</feature>
<feature type="transmembrane region" description="Helical" evidence="4">
    <location>
        <begin position="179"/>
        <end position="202"/>
    </location>
</feature>
<sequence>MNIKQVLVIGFGIILSTVGVSTIVSVYMQGFLRDTEDWVVHTYDVQLRLKGIEKSLVDAETGQRGFIYTDDETFLEPYKLATQTLSTNFDILEDLISDNSEQVINLQNIRNISQEKLDELAQTIQLKRDDQEEELLRLVKSKKGKIIMDLIRADLENMIDIENQILDERLKQLSIAYQLIDLLHVGTLVIVLLMGVATIIWMNKIAVDPISKISNNIANSSSQISRSIEEQEKIAQQRAIFINDTTTTANELGVSYTQSAEQSELANTSAQETLTILETGKNAVENIRLEVINVQEQVELMANKIMELTKQIDQIGEVSDVVRSIADQTNMLALNASVEAVRAGDSGKGFSVIAVEIRKLADQSRESTVNINDLVIEIQKAIHGTTQITQQGKESVKSCFRIAQNTTQTFEHVNNSVTNVVHSNQQITLNLKQQLIAVEQLIESITSINAGAKDNANSMTQISEGIQQLNGVALELKKIV</sequence>
<dbReference type="GO" id="GO:0016020">
    <property type="term" value="C:membrane"/>
    <property type="evidence" value="ECO:0007669"/>
    <property type="project" value="InterPro"/>
</dbReference>
<evidence type="ECO:0000313" key="6">
    <source>
        <dbReference type="EMBL" id="OJJ26237.1"/>
    </source>
</evidence>
<keyword evidence="4" id="KW-0472">Membrane</keyword>
<dbReference type="STRING" id="1925591.BI308_07510"/>
<feature type="coiled-coil region" evidence="3">
    <location>
        <begin position="284"/>
        <end position="311"/>
    </location>
</feature>
<accession>A0A1L9QUG5</accession>